<gene>
    <name evidence="1" type="ORF">C4B59_09940</name>
</gene>
<name>A0AC61L258_9EURY</name>
<dbReference type="Proteomes" id="UP000248329">
    <property type="component" value="Unassembled WGS sequence"/>
</dbReference>
<evidence type="ECO:0000313" key="1">
    <source>
        <dbReference type="EMBL" id="PXF60031.1"/>
    </source>
</evidence>
<dbReference type="EMBL" id="PQXF01000019">
    <property type="protein sequence ID" value="PXF60031.1"/>
    <property type="molecule type" value="Genomic_DNA"/>
</dbReference>
<proteinExistence type="predicted"/>
<comment type="caution">
    <text evidence="1">The sequence shown here is derived from an EMBL/GenBank/DDBJ whole genome shotgun (WGS) entry which is preliminary data.</text>
</comment>
<sequence length="60" mass="6611">MLTTDGDAPQFIYQGIPEMVLACLAMKDGILDNSCPVDTSEDQDKLTAPLPSIRAKTHWF</sequence>
<reference evidence="1" key="1">
    <citation type="submission" date="2018-01" db="EMBL/GenBank/DDBJ databases">
        <authorList>
            <person name="Krukenberg V."/>
        </authorList>
    </citation>
    <scope>NUCLEOTIDE SEQUENCE</scope>
    <source>
        <strain evidence="1">E20ANME2</strain>
    </source>
</reference>
<evidence type="ECO:0000313" key="2">
    <source>
        <dbReference type="Proteomes" id="UP000248329"/>
    </source>
</evidence>
<accession>A0AC61L258</accession>
<organism evidence="1 2">
    <name type="scientific">Candidatus Methanogaster sp</name>
    <dbReference type="NCBI Taxonomy" id="3386292"/>
    <lineage>
        <taxon>Archaea</taxon>
        <taxon>Methanobacteriati</taxon>
        <taxon>Methanobacteriota</taxon>
        <taxon>Stenosarchaea group</taxon>
        <taxon>Methanomicrobia</taxon>
        <taxon>Methanosarcinales</taxon>
        <taxon>ANME-2 cluster</taxon>
        <taxon>Candidatus Methanogasteraceae</taxon>
        <taxon>Candidatus Methanogaster</taxon>
    </lineage>
</organism>
<protein>
    <submittedName>
        <fullName evidence="1">Uncharacterized protein</fullName>
    </submittedName>
</protein>